<gene>
    <name evidence="13" type="ORF">HOLleu_37140</name>
</gene>
<dbReference type="SUPFAM" id="SSF49313">
    <property type="entry name" value="Cadherin-like"/>
    <property type="match status" value="14"/>
</dbReference>
<evidence type="ECO:0000256" key="1">
    <source>
        <dbReference type="ARBA" id="ARBA00004167"/>
    </source>
</evidence>
<dbReference type="InterPro" id="IPR020894">
    <property type="entry name" value="Cadherin_CS"/>
</dbReference>
<evidence type="ECO:0000256" key="7">
    <source>
        <dbReference type="ARBA" id="ARBA00023136"/>
    </source>
</evidence>
<evidence type="ECO:0000256" key="11">
    <source>
        <dbReference type="SAM" id="SignalP"/>
    </source>
</evidence>
<dbReference type="InterPro" id="IPR002126">
    <property type="entry name" value="Cadherin-like_dom"/>
</dbReference>
<dbReference type="PROSITE" id="PS50268">
    <property type="entry name" value="CADHERIN_2"/>
    <property type="match status" value="14"/>
</dbReference>
<evidence type="ECO:0000256" key="8">
    <source>
        <dbReference type="PROSITE-ProRule" id="PRU00043"/>
    </source>
</evidence>
<organism evidence="13 14">
    <name type="scientific">Holothuria leucospilota</name>
    <name type="common">Black long sea cucumber</name>
    <name type="synonym">Mertensiothuria leucospilota</name>
    <dbReference type="NCBI Taxonomy" id="206669"/>
    <lineage>
        <taxon>Eukaryota</taxon>
        <taxon>Metazoa</taxon>
        <taxon>Echinodermata</taxon>
        <taxon>Eleutherozoa</taxon>
        <taxon>Echinozoa</taxon>
        <taxon>Holothuroidea</taxon>
        <taxon>Aspidochirotacea</taxon>
        <taxon>Aspidochirotida</taxon>
        <taxon>Holothuriidae</taxon>
        <taxon>Holothuria</taxon>
    </lineage>
</organism>
<dbReference type="PROSITE" id="PS00232">
    <property type="entry name" value="CADHERIN_1"/>
    <property type="match status" value="4"/>
</dbReference>
<evidence type="ECO:0000256" key="9">
    <source>
        <dbReference type="SAM" id="MobiDB-lite"/>
    </source>
</evidence>
<evidence type="ECO:0000313" key="13">
    <source>
        <dbReference type="EMBL" id="KAJ8022289.1"/>
    </source>
</evidence>
<dbReference type="GO" id="GO:0008013">
    <property type="term" value="F:beta-catenin binding"/>
    <property type="evidence" value="ECO:0007669"/>
    <property type="project" value="TreeGrafter"/>
</dbReference>
<feature type="domain" description="Cadherin" evidence="12">
    <location>
        <begin position="902"/>
        <end position="1006"/>
    </location>
</feature>
<feature type="domain" description="Cadherin" evidence="12">
    <location>
        <begin position="368"/>
        <end position="476"/>
    </location>
</feature>
<dbReference type="InterPro" id="IPR039808">
    <property type="entry name" value="Cadherin"/>
</dbReference>
<evidence type="ECO:0000256" key="2">
    <source>
        <dbReference type="ARBA" id="ARBA00022692"/>
    </source>
</evidence>
<comment type="subcellular location">
    <subcellularLocation>
        <location evidence="1">Membrane</location>
        <topology evidence="1">Single-pass membrane protein</topology>
    </subcellularLocation>
</comment>
<keyword evidence="4" id="KW-0677">Repeat</keyword>
<name>A0A9Q0YKL7_HOLLE</name>
<evidence type="ECO:0000256" key="4">
    <source>
        <dbReference type="ARBA" id="ARBA00022737"/>
    </source>
</evidence>
<feature type="compositionally biased region" description="Acidic residues" evidence="9">
    <location>
        <begin position="1784"/>
        <end position="1793"/>
    </location>
</feature>
<evidence type="ECO:0000259" key="12">
    <source>
        <dbReference type="PROSITE" id="PS50268"/>
    </source>
</evidence>
<sequence>MARTLDFILTLTLSFLLSCPFLPATNGANPRFDPNNILEYASIPEEDNSYYVGQLVATDADGDTLTYGIQNTAPQYLGGGTGDAFNYLDVKANGQVFTKEPIDRETFSSLRAAWTVQDNSVVIVQTPPVYLDVTDINDNTPYFETTPSRLDALPETTANLSVVYTFDIVDPDEGINGRAQALFGTIPNTICETEVFQLVETGGSTFDLILVRTEEELDYAVQSEYTVCIYAKDDGNPSLDSPVSSVIIPIEDLQDRPPVFLNQPYDERIPENREVGEEVLTVTAQDGDRGVFPPHEIQYEMDSTNFEIDPSSGVITVSQALDRESTSSYILTVFATELNTSQPEEEKTSSTQVFITVEDVDDNEPTFDNETVTATIAENSPSGSPLNMELFVTDGDTPENAGFTLSLEQDGDAFRLQGSKYTSSARVDVRVNNNGYLDYEVRHNLTFKVIAKSSQYTSVANVTVEITDVNDNTPLFRSDSYEGSFPENVSEGYPILTVEADDGDGAEVTYTTSSQEFSINETSGEITTAGGDFDAELRTLYTFTVTASDGERAGAVLVTLVCTDLNDNAPQFQRSDYQIFEDEFNDKIPPEPIGSVQATDFDLSAPNNEIVYSIATGTGSNKFKINETTGDISFNDSVDYESDDVNFELTVVATDKGEPSKQATTHVTVEIADINDNPPTFDEDQYDFSIPENAVNGDYVGQVNATDEDSFFNGQVDYTILSGSRDSFYINGEGIIRTSGNLDRDEFANYMLVILARDRGTPQQTDNCTVVITLLDINDKPPTFEPDVYEEEVDEDASTGYSIVKLNARDSDEDSELSFNITSVVAYDEEESIVQGNFFYQFDLDDKTGDLTVNETLDRETVQTFILSIEVTDLNTDEGDDSDTATVTITVLDVNDFAPEFRQLPYNFEVLEHAASGTVISTAISAMDLDQGENGVVTYSLQDDEDGKFAIAREDGTLTVAGIIDREVQESYTLVVNATDSGTPPMSTTAEVFINVLDINDYSPVFNNTLCRNLEIAENSSAGTSVCSVYATDADSVFGTVTYSLQGGNIDGWFQIDNITGEITVASPPDRERADQVILNINAEDPGQRQATQDVTIKITDINDNAPEFTLFIKNVETTESTEAGVALATVQAEDSDGAGTNSEVRYNITKGDAGLFEIDYMEGVVRTKASLSSSAGVYILSIKACDLGEEPLCSEEEEMTIAVADVNDDRPDFYFPKPDGSTVIDIVEGYNDSTTPLFQAMANDSDVGENGEVYYRFFESPGADADWRSFKVDPVEGFVYFIGEPPDWYVKKAYELTLEAFNNNTENGLSSSVTFKVQVLDTIDTPPYFWDPGSEDAVPPRQELEVTENDDNLVVGTIAPATERDQDQEVYYFIVSGNEDGLFSLDAETGELSTTQEIDINDGITSYELIIKVTNDSDFQVESRTKRATISATYDPTSDPSLLTVVVTVIDTNNNPPIFTSDLYTAGVLYTVDFDVSIAQVEVTDLDIDEANTMVEFNIASQVRIDLERGSTTPDEAFTIEVDTGVIKTQTSFLSLTGGVYFDLNVTATDPTNTEYTDDTKVFITVITESQQLSVHVFDSSDNVRLSEDALSGLFKTILEEYDESNTSLSVDFDKISTYTADGTTPITDESEILFHVLELTNNTVWAADYVLYALDHSPNYIDQVKDDYSVDFIVLASNPPEVIDFTFIQWIVMVLAIVFLLLFLLVLLAFYFSKKQHERILKAYGIKNEYEIPEELGKMPGTNAYTTTQSNPVYDNPSFERDDTSEEEVSKAETDSQASEEAVMDMEDDEEDHYKSADPVKGNSNLLKKVLSDYDKKEEEYAHKIHMSGLEVSDV</sequence>
<dbReference type="GO" id="GO:0016342">
    <property type="term" value="C:catenin complex"/>
    <property type="evidence" value="ECO:0007669"/>
    <property type="project" value="TreeGrafter"/>
</dbReference>
<keyword evidence="6 10" id="KW-1133">Transmembrane helix</keyword>
<feature type="domain" description="Cadherin" evidence="12">
    <location>
        <begin position="593"/>
        <end position="681"/>
    </location>
</feature>
<dbReference type="Gene3D" id="2.60.40.60">
    <property type="entry name" value="Cadherins"/>
    <property type="match status" value="14"/>
</dbReference>
<feature type="domain" description="Cadherin" evidence="12">
    <location>
        <begin position="145"/>
        <end position="260"/>
    </location>
</feature>
<evidence type="ECO:0000313" key="14">
    <source>
        <dbReference type="Proteomes" id="UP001152320"/>
    </source>
</evidence>
<dbReference type="GO" id="GO:0045296">
    <property type="term" value="F:cadherin binding"/>
    <property type="evidence" value="ECO:0007669"/>
    <property type="project" value="TreeGrafter"/>
</dbReference>
<feature type="domain" description="Cadherin" evidence="12">
    <location>
        <begin position="261"/>
        <end position="367"/>
    </location>
</feature>
<dbReference type="CDD" id="cd11304">
    <property type="entry name" value="Cadherin_repeat"/>
    <property type="match status" value="14"/>
</dbReference>
<protein>
    <submittedName>
        <fullName evidence="13">Cadherin-23</fullName>
    </submittedName>
</protein>
<dbReference type="EMBL" id="JAIZAY010000020">
    <property type="protein sequence ID" value="KAJ8022289.1"/>
    <property type="molecule type" value="Genomic_DNA"/>
</dbReference>
<feature type="compositionally biased region" description="Basic and acidic residues" evidence="9">
    <location>
        <begin position="1760"/>
        <end position="1776"/>
    </location>
</feature>
<keyword evidence="2 10" id="KW-0812">Transmembrane</keyword>
<feature type="domain" description="Cadherin" evidence="12">
    <location>
        <begin position="682"/>
        <end position="784"/>
    </location>
</feature>
<feature type="domain" description="Cadherin" evidence="12">
    <location>
        <begin position="1110"/>
        <end position="1214"/>
    </location>
</feature>
<feature type="compositionally biased region" description="Polar residues" evidence="9">
    <location>
        <begin position="1745"/>
        <end position="1755"/>
    </location>
</feature>
<dbReference type="PANTHER" id="PTHR24027:SF422">
    <property type="entry name" value="CADHERIN DOMAIN-CONTAINING PROTEIN"/>
    <property type="match status" value="1"/>
</dbReference>
<dbReference type="Pfam" id="PF00028">
    <property type="entry name" value="Cadherin"/>
    <property type="match status" value="9"/>
</dbReference>
<feature type="chain" id="PRO_5040448123" evidence="11">
    <location>
        <begin position="28"/>
        <end position="1837"/>
    </location>
</feature>
<dbReference type="PROSITE" id="PS51257">
    <property type="entry name" value="PROKAR_LIPOPROTEIN"/>
    <property type="match status" value="1"/>
</dbReference>
<feature type="domain" description="Cadherin" evidence="12">
    <location>
        <begin position="477"/>
        <end position="572"/>
    </location>
</feature>
<dbReference type="GO" id="GO:0007156">
    <property type="term" value="P:homophilic cell adhesion via plasma membrane adhesion molecules"/>
    <property type="evidence" value="ECO:0007669"/>
    <property type="project" value="InterPro"/>
</dbReference>
<dbReference type="FunFam" id="2.60.40.60:FF:000020">
    <property type="entry name" value="Dachsous cadherin-related 1b"/>
    <property type="match status" value="4"/>
</dbReference>
<dbReference type="PRINTS" id="PR00205">
    <property type="entry name" value="CADHERIN"/>
</dbReference>
<accession>A0A9Q0YKL7</accession>
<feature type="domain" description="Cadherin" evidence="12">
    <location>
        <begin position="52"/>
        <end position="143"/>
    </location>
</feature>
<feature type="region of interest" description="Disordered" evidence="9">
    <location>
        <begin position="1739"/>
        <end position="1804"/>
    </location>
</feature>
<comment type="caution">
    <text evidence="13">The sequence shown here is derived from an EMBL/GenBank/DDBJ whole genome shotgun (WGS) entry which is preliminary data.</text>
</comment>
<evidence type="ECO:0000256" key="10">
    <source>
        <dbReference type="SAM" id="Phobius"/>
    </source>
</evidence>
<dbReference type="FunFam" id="2.60.40.60:FF:000104">
    <property type="entry name" value="cadherin-23 isoform X1"/>
    <property type="match status" value="1"/>
</dbReference>
<evidence type="ECO:0000256" key="5">
    <source>
        <dbReference type="ARBA" id="ARBA00022837"/>
    </source>
</evidence>
<dbReference type="PANTHER" id="PTHR24027">
    <property type="entry name" value="CADHERIN-23"/>
    <property type="match status" value="1"/>
</dbReference>
<dbReference type="Proteomes" id="UP001152320">
    <property type="component" value="Chromosome 20"/>
</dbReference>
<keyword evidence="14" id="KW-1185">Reference proteome</keyword>
<feature type="domain" description="Cadherin" evidence="12">
    <location>
        <begin position="1479"/>
        <end position="1596"/>
    </location>
</feature>
<feature type="domain" description="Cadherin" evidence="12">
    <location>
        <begin position="1339"/>
        <end position="1460"/>
    </location>
</feature>
<dbReference type="InterPro" id="IPR015919">
    <property type="entry name" value="Cadherin-like_sf"/>
</dbReference>
<dbReference type="OrthoDB" id="6510378at2759"/>
<keyword evidence="5 8" id="KW-0106">Calcium</keyword>
<evidence type="ECO:0000256" key="6">
    <source>
        <dbReference type="ARBA" id="ARBA00022989"/>
    </source>
</evidence>
<keyword evidence="7 10" id="KW-0472">Membrane</keyword>
<feature type="domain" description="Cadherin" evidence="12">
    <location>
        <begin position="785"/>
        <end position="901"/>
    </location>
</feature>
<feature type="domain" description="Cadherin" evidence="12">
    <location>
        <begin position="1236"/>
        <end position="1330"/>
    </location>
</feature>
<feature type="domain" description="Cadherin" evidence="12">
    <location>
        <begin position="1008"/>
        <end position="1109"/>
    </location>
</feature>
<dbReference type="SMART" id="SM00112">
    <property type="entry name" value="CA"/>
    <property type="match status" value="14"/>
</dbReference>
<evidence type="ECO:0000256" key="3">
    <source>
        <dbReference type="ARBA" id="ARBA00022729"/>
    </source>
</evidence>
<reference evidence="13" key="1">
    <citation type="submission" date="2021-10" db="EMBL/GenBank/DDBJ databases">
        <title>Tropical sea cucumber genome reveals ecological adaptation and Cuvierian tubules defense mechanism.</title>
        <authorList>
            <person name="Chen T."/>
        </authorList>
    </citation>
    <scope>NUCLEOTIDE SEQUENCE</scope>
    <source>
        <strain evidence="13">Nanhai2018</strain>
        <tissue evidence="13">Muscle</tissue>
    </source>
</reference>
<feature type="signal peptide" evidence="11">
    <location>
        <begin position="1"/>
        <end position="27"/>
    </location>
</feature>
<feature type="transmembrane region" description="Helical" evidence="10">
    <location>
        <begin position="1689"/>
        <end position="1714"/>
    </location>
</feature>
<keyword evidence="3 11" id="KW-0732">Signal</keyword>
<dbReference type="GO" id="GO:0005509">
    <property type="term" value="F:calcium ion binding"/>
    <property type="evidence" value="ECO:0007669"/>
    <property type="project" value="UniProtKB-UniRule"/>
</dbReference>
<proteinExistence type="predicted"/>
<dbReference type="GO" id="GO:0016477">
    <property type="term" value="P:cell migration"/>
    <property type="evidence" value="ECO:0007669"/>
    <property type="project" value="TreeGrafter"/>
</dbReference>